<protein>
    <submittedName>
        <fullName evidence="4">ABC transporter family protein</fullName>
    </submittedName>
</protein>
<sequence>MGVNGAGKTTIVSLLMRLLKSTEGEIIVDGISQDKYNIYEYYSLFSTVFQDIYIMPDTILNNITSGEENPDMEKVYKALKDVGLLDFVNNLPEKENTYLVRTSRDNAIDLSGGQNQRLLLARALYKDGPISILDEPTAALDPISEFEIYTKFDEIVGDKTAIYISHRLSSCRFCDDIVVFHEGEIIQRGSHEELLEESQGKYYELWNAQAQYYVS</sequence>
<evidence type="ECO:0000259" key="3">
    <source>
        <dbReference type="PROSITE" id="PS50893"/>
    </source>
</evidence>
<organism evidence="4 5">
    <name type="scientific">Keratinibaculum paraultunense</name>
    <dbReference type="NCBI Taxonomy" id="1278232"/>
    <lineage>
        <taxon>Bacteria</taxon>
        <taxon>Bacillati</taxon>
        <taxon>Bacillota</taxon>
        <taxon>Tissierellia</taxon>
        <taxon>Tissierellales</taxon>
        <taxon>Tepidimicrobiaceae</taxon>
        <taxon>Keratinibaculum</taxon>
    </lineage>
</organism>
<reference evidence="4 5" key="1">
    <citation type="submission" date="2019-03" db="EMBL/GenBank/DDBJ databases">
        <title>Genomic Encyclopedia of Type Strains, Phase IV (KMG-IV): sequencing the most valuable type-strain genomes for metagenomic binning, comparative biology and taxonomic classification.</title>
        <authorList>
            <person name="Goeker M."/>
        </authorList>
    </citation>
    <scope>NUCLEOTIDE SEQUENCE [LARGE SCALE GENOMIC DNA]</scope>
    <source>
        <strain evidence="4 5">DSM 26752</strain>
    </source>
</reference>
<proteinExistence type="predicted"/>
<dbReference type="SMART" id="SM00382">
    <property type="entry name" value="AAA"/>
    <property type="match status" value="1"/>
</dbReference>
<evidence type="ECO:0000313" key="5">
    <source>
        <dbReference type="Proteomes" id="UP000294567"/>
    </source>
</evidence>
<dbReference type="GO" id="GO:0016887">
    <property type="term" value="F:ATP hydrolysis activity"/>
    <property type="evidence" value="ECO:0007669"/>
    <property type="project" value="InterPro"/>
</dbReference>
<feature type="domain" description="ABC transporter" evidence="3">
    <location>
        <begin position="1"/>
        <end position="207"/>
    </location>
</feature>
<dbReference type="GO" id="GO:0005524">
    <property type="term" value="F:ATP binding"/>
    <property type="evidence" value="ECO:0007669"/>
    <property type="project" value="UniProtKB-KW"/>
</dbReference>
<keyword evidence="5" id="KW-1185">Reference proteome</keyword>
<dbReference type="InterPro" id="IPR027417">
    <property type="entry name" value="P-loop_NTPase"/>
</dbReference>
<keyword evidence="2" id="KW-0067">ATP-binding</keyword>
<evidence type="ECO:0000256" key="1">
    <source>
        <dbReference type="ARBA" id="ARBA00022741"/>
    </source>
</evidence>
<dbReference type="PROSITE" id="PS50893">
    <property type="entry name" value="ABC_TRANSPORTER_2"/>
    <property type="match status" value="1"/>
</dbReference>
<dbReference type="InterPro" id="IPR003439">
    <property type="entry name" value="ABC_transporter-like_ATP-bd"/>
</dbReference>
<dbReference type="SUPFAM" id="SSF52540">
    <property type="entry name" value="P-loop containing nucleoside triphosphate hydrolases"/>
    <property type="match status" value="1"/>
</dbReference>
<dbReference type="GO" id="GO:0015421">
    <property type="term" value="F:ABC-type oligopeptide transporter activity"/>
    <property type="evidence" value="ECO:0007669"/>
    <property type="project" value="TreeGrafter"/>
</dbReference>
<dbReference type="EMBL" id="SMAE01000012">
    <property type="protein sequence ID" value="TCS87067.1"/>
    <property type="molecule type" value="Genomic_DNA"/>
</dbReference>
<evidence type="ECO:0000256" key="2">
    <source>
        <dbReference type="ARBA" id="ARBA00022840"/>
    </source>
</evidence>
<dbReference type="PANTHER" id="PTHR43394">
    <property type="entry name" value="ATP-DEPENDENT PERMEASE MDL1, MITOCHONDRIAL"/>
    <property type="match status" value="1"/>
</dbReference>
<dbReference type="InterPro" id="IPR039421">
    <property type="entry name" value="Type_1_exporter"/>
</dbReference>
<dbReference type="AlphaFoldDB" id="A0A4R3KQG7"/>
<dbReference type="OrthoDB" id="9804819at2"/>
<gene>
    <name evidence="4" type="ORF">EDD65_11225</name>
</gene>
<dbReference type="Proteomes" id="UP000294567">
    <property type="component" value="Unassembled WGS sequence"/>
</dbReference>
<dbReference type="RefSeq" id="WP_158280054.1">
    <property type="nucleotide sequence ID" value="NZ_CP068564.1"/>
</dbReference>
<name>A0A4R3KQG7_9FIRM</name>
<dbReference type="InterPro" id="IPR003593">
    <property type="entry name" value="AAA+_ATPase"/>
</dbReference>
<accession>A0A4R3KQG7</accession>
<dbReference type="Pfam" id="PF00005">
    <property type="entry name" value="ABC_tran"/>
    <property type="match status" value="1"/>
</dbReference>
<evidence type="ECO:0000313" key="4">
    <source>
        <dbReference type="EMBL" id="TCS87067.1"/>
    </source>
</evidence>
<dbReference type="Gene3D" id="3.40.50.300">
    <property type="entry name" value="P-loop containing nucleotide triphosphate hydrolases"/>
    <property type="match status" value="1"/>
</dbReference>
<keyword evidence="1" id="KW-0547">Nucleotide-binding</keyword>
<dbReference type="PANTHER" id="PTHR43394:SF1">
    <property type="entry name" value="ATP-BINDING CASSETTE SUB-FAMILY B MEMBER 10, MITOCHONDRIAL"/>
    <property type="match status" value="1"/>
</dbReference>
<comment type="caution">
    <text evidence="4">The sequence shown here is derived from an EMBL/GenBank/DDBJ whole genome shotgun (WGS) entry which is preliminary data.</text>
</comment>